<dbReference type="Proteomes" id="UP000070054">
    <property type="component" value="Unassembled WGS sequence"/>
</dbReference>
<dbReference type="EMBL" id="JEMN01000465">
    <property type="protein sequence ID" value="KXH60875.1"/>
    <property type="molecule type" value="Genomic_DNA"/>
</dbReference>
<sequence length="220" mass="24827">MTKEYIFEFQSTKIVARGGPISLPPDLRYNHVLQLRPQNCVVLPESVVLKMETSEQSGLFDNEASIYHQLQPLQGIIIPKYLGLASIEGKRAHLLSDIGGMAMIKEEMPRFERATLQNMISLPIRLIREHGVRLEDLSMYNVHLCGEAFCIVDLAHARIVTPEATGADAEDHDQVQDLVERFQSRQDALISLAKPVKRHRRGRLGNRPTATGRVSKPLRE</sequence>
<feature type="compositionally biased region" description="Basic residues" evidence="1">
    <location>
        <begin position="195"/>
        <end position="204"/>
    </location>
</feature>
<dbReference type="OrthoDB" id="4847384at2759"/>
<evidence type="ECO:0000313" key="3">
    <source>
        <dbReference type="Proteomes" id="UP000070054"/>
    </source>
</evidence>
<proteinExistence type="predicted"/>
<gene>
    <name evidence="2" type="ORF">CNYM01_12623</name>
</gene>
<dbReference type="AlphaFoldDB" id="A0A135UKF8"/>
<comment type="caution">
    <text evidence="2">The sequence shown here is derived from an EMBL/GenBank/DDBJ whole genome shotgun (WGS) entry which is preliminary data.</text>
</comment>
<organism evidence="2 3">
    <name type="scientific">Colletotrichum nymphaeae SA-01</name>
    <dbReference type="NCBI Taxonomy" id="1460502"/>
    <lineage>
        <taxon>Eukaryota</taxon>
        <taxon>Fungi</taxon>
        <taxon>Dikarya</taxon>
        <taxon>Ascomycota</taxon>
        <taxon>Pezizomycotina</taxon>
        <taxon>Sordariomycetes</taxon>
        <taxon>Hypocreomycetidae</taxon>
        <taxon>Glomerellales</taxon>
        <taxon>Glomerellaceae</taxon>
        <taxon>Colletotrichum</taxon>
        <taxon>Colletotrichum acutatum species complex</taxon>
    </lineage>
</organism>
<evidence type="ECO:0000256" key="1">
    <source>
        <dbReference type="SAM" id="MobiDB-lite"/>
    </source>
</evidence>
<name>A0A135UKF8_9PEZI</name>
<feature type="region of interest" description="Disordered" evidence="1">
    <location>
        <begin position="195"/>
        <end position="220"/>
    </location>
</feature>
<evidence type="ECO:0008006" key="4">
    <source>
        <dbReference type="Google" id="ProtNLM"/>
    </source>
</evidence>
<evidence type="ECO:0000313" key="2">
    <source>
        <dbReference type="EMBL" id="KXH60875.1"/>
    </source>
</evidence>
<accession>A0A135UKF8</accession>
<reference evidence="2 3" key="1">
    <citation type="submission" date="2014-02" db="EMBL/GenBank/DDBJ databases">
        <title>The genome sequence of Colletotrichum nymphaeae SA-01.</title>
        <authorList>
            <person name="Baroncelli R."/>
            <person name="Thon M.R."/>
        </authorList>
    </citation>
    <scope>NUCLEOTIDE SEQUENCE [LARGE SCALE GENOMIC DNA]</scope>
    <source>
        <strain evidence="2 3">SA-01</strain>
    </source>
</reference>
<protein>
    <recommendedName>
        <fullName evidence="4">Protein kinase domain-containing protein</fullName>
    </recommendedName>
</protein>
<keyword evidence="3" id="KW-1185">Reference proteome</keyword>